<evidence type="ECO:0000256" key="6">
    <source>
        <dbReference type="ARBA" id="ARBA00022722"/>
    </source>
</evidence>
<evidence type="ECO:0000256" key="15">
    <source>
        <dbReference type="ARBA" id="ARBA00023172"/>
    </source>
</evidence>
<keyword evidence="16" id="KW-0234">DNA repair</keyword>
<dbReference type="InterPro" id="IPR012340">
    <property type="entry name" value="NA-bd_OB-fold"/>
</dbReference>
<evidence type="ECO:0000256" key="9">
    <source>
        <dbReference type="ARBA" id="ARBA00022763"/>
    </source>
</evidence>
<dbReference type="InterPro" id="IPR014146">
    <property type="entry name" value="LigD_ligase_dom"/>
</dbReference>
<keyword evidence="4" id="KW-0808">Transferase</keyword>
<dbReference type="PANTHER" id="PTHR42705:SF2">
    <property type="entry name" value="BIFUNCTIONAL NON-HOMOLOGOUS END JOINING PROTEIN LIGD"/>
    <property type="match status" value="1"/>
</dbReference>
<dbReference type="CDD" id="cd07971">
    <property type="entry name" value="OBF_DNA_ligase_LigD"/>
    <property type="match status" value="1"/>
</dbReference>
<dbReference type="GO" id="GO:0004527">
    <property type="term" value="F:exonuclease activity"/>
    <property type="evidence" value="ECO:0007669"/>
    <property type="project" value="UniProtKB-KW"/>
</dbReference>
<evidence type="ECO:0000256" key="12">
    <source>
        <dbReference type="ARBA" id="ARBA00022840"/>
    </source>
</evidence>
<dbReference type="GO" id="GO:0003677">
    <property type="term" value="F:DNA binding"/>
    <property type="evidence" value="ECO:0007669"/>
    <property type="project" value="UniProtKB-KW"/>
</dbReference>
<dbReference type="GO" id="GO:0003910">
    <property type="term" value="F:DNA ligase (ATP) activity"/>
    <property type="evidence" value="ECO:0007669"/>
    <property type="project" value="UniProtKB-EC"/>
</dbReference>
<dbReference type="GO" id="GO:0003887">
    <property type="term" value="F:DNA-directed DNA polymerase activity"/>
    <property type="evidence" value="ECO:0007669"/>
    <property type="project" value="UniProtKB-KW"/>
</dbReference>
<dbReference type="GO" id="GO:0006281">
    <property type="term" value="P:DNA repair"/>
    <property type="evidence" value="ECO:0007669"/>
    <property type="project" value="UniProtKB-KW"/>
</dbReference>
<keyword evidence="12" id="KW-0067">ATP-binding</keyword>
<accession>A0A261VMR8</accession>
<dbReference type="Gene3D" id="3.90.920.10">
    <property type="entry name" value="DNA primase, PRIM domain"/>
    <property type="match status" value="1"/>
</dbReference>
<dbReference type="OrthoDB" id="9802472at2"/>
<dbReference type="EC" id="6.5.1.1" evidence="2"/>
<dbReference type="InterPro" id="IPR012309">
    <property type="entry name" value="DNA_ligase_ATP-dep_C"/>
</dbReference>
<gene>
    <name evidence="23" type="ORF">CAL22_10045</name>
</gene>
<dbReference type="NCBIfam" id="TIGR02777">
    <property type="entry name" value="LigD_PE_dom"/>
    <property type="match status" value="1"/>
</dbReference>
<protein>
    <recommendedName>
        <fullName evidence="2">DNA ligase (ATP)</fullName>
        <ecNumber evidence="2">6.5.1.1</ecNumber>
    </recommendedName>
    <alternativeName>
        <fullName evidence="19">NHEJ DNA polymerase</fullName>
    </alternativeName>
</protein>
<keyword evidence="10" id="KW-0378">Hydrolase</keyword>
<dbReference type="GO" id="GO:0006310">
    <property type="term" value="P:DNA recombination"/>
    <property type="evidence" value="ECO:0007669"/>
    <property type="project" value="UniProtKB-KW"/>
</dbReference>
<dbReference type="Proteomes" id="UP000216429">
    <property type="component" value="Unassembled WGS sequence"/>
</dbReference>
<dbReference type="Pfam" id="PF01068">
    <property type="entry name" value="DNA_ligase_A_M"/>
    <property type="match status" value="1"/>
</dbReference>
<dbReference type="SUPFAM" id="SSF50249">
    <property type="entry name" value="Nucleic acid-binding proteins"/>
    <property type="match status" value="1"/>
</dbReference>
<name>A0A261VMR8_9BORD</name>
<dbReference type="Gene3D" id="3.30.470.30">
    <property type="entry name" value="DNA ligase/mRNA capping enzyme"/>
    <property type="match status" value="1"/>
</dbReference>
<dbReference type="RefSeq" id="WP_094812733.1">
    <property type="nucleotide sequence ID" value="NZ_NEVU01000002.1"/>
</dbReference>
<keyword evidence="5" id="KW-0548">Nucleotidyltransferase</keyword>
<keyword evidence="3 23" id="KW-0436">Ligase</keyword>
<evidence type="ECO:0000256" key="8">
    <source>
        <dbReference type="ARBA" id="ARBA00022741"/>
    </source>
</evidence>
<keyword evidence="14" id="KW-0238">DNA-binding</keyword>
<dbReference type="InterPro" id="IPR014144">
    <property type="entry name" value="LigD_PE_domain"/>
</dbReference>
<keyword evidence="6" id="KW-0540">Nuclease</keyword>
<sequence length="783" mass="86529">MAGKLQAYRAKRDFSASPEPRGEIRAQDAAVFVVQKHAARRLHYDFRLQIGGVLVSWAVPKAPSTDPAIKRLAVRVEDHPLEYAQFAGDIPAGHYGAGHVDIWDSGHWQMDGDPARALKRGHLRFRLEGQRLQGEWALIQTRADQWLLRKLQDRPAGPRPDTLPGKAAAMPSRMPPPLATLAERPPPGAHWNYEVKYDGYRMSCALRAGKVRFISRNGLDWTARLQALADAIAAMRLGQGWLDGEVVVFNRQGISDFQLLQNALDGDASALRFVVFDIPYWEGRDLRGVSLSQRQHWLRVLLEQAPAPLMLTQSIEVADAAQAGQAWAQACRLGLEGLIAKRAEAPYAPGRGQDWLKLKCRPRQEFVIGGYTPPAGGREHFGALLLGLRRGKRLEYVGRAGTGFDAATLRRLKDRMQALTQPGSPFVHLPPAAKGATWLQPELVAEVTYAGLTREGRLRQAAFVGLRADKPAAQVDDPAPAPPVRPEAPAMPEQIRRITISHPARIVLRQPDTSKLTLARYYEAIGPRILPQLQKRRVALLRYPEGVDHKGFFQKHITSPLPAGVSRDPQGNLTIDTLEGLIALVQWGVIELHTWNARAPKNDCPDRLILDLDPGEGVSWATLVEGAQLARGLMQEVGLVPFLKSTGGKGLHLVAPLRPLAGWDEVKMLAHGLADRLERLLPDRFVANMAKAKRRGRIFVDYLRNGNGATAVAAFSVRARPGGPVSLPLPWEMLDPAQDLRGPAFNLRNACAWVENNPNPWADYATSRRQVGPRMLGRLGLNR</sequence>
<dbReference type="Pfam" id="PF21686">
    <property type="entry name" value="LigD_Prim-Pol"/>
    <property type="match status" value="1"/>
</dbReference>
<evidence type="ECO:0000256" key="19">
    <source>
        <dbReference type="ARBA" id="ARBA00029943"/>
    </source>
</evidence>
<keyword evidence="9" id="KW-0227">DNA damage</keyword>
<evidence type="ECO:0000256" key="1">
    <source>
        <dbReference type="ARBA" id="ARBA00001936"/>
    </source>
</evidence>
<dbReference type="InterPro" id="IPR014145">
    <property type="entry name" value="LigD_pol_dom"/>
</dbReference>
<evidence type="ECO:0000256" key="2">
    <source>
        <dbReference type="ARBA" id="ARBA00012727"/>
    </source>
</evidence>
<evidence type="ECO:0000256" key="18">
    <source>
        <dbReference type="ARBA" id="ARBA00023268"/>
    </source>
</evidence>
<evidence type="ECO:0000256" key="11">
    <source>
        <dbReference type="ARBA" id="ARBA00022839"/>
    </source>
</evidence>
<reference evidence="24" key="1">
    <citation type="submission" date="2017-05" db="EMBL/GenBank/DDBJ databases">
        <title>Complete and WGS of Bordetella genogroups.</title>
        <authorList>
            <person name="Spilker T."/>
            <person name="Lipuma J."/>
        </authorList>
    </citation>
    <scope>NUCLEOTIDE SEQUENCE [LARGE SCALE GENOMIC DNA]</scope>
    <source>
        <strain evidence="24">AU6712</strain>
    </source>
</reference>
<evidence type="ECO:0000256" key="20">
    <source>
        <dbReference type="ARBA" id="ARBA00034003"/>
    </source>
</evidence>
<dbReference type="AlphaFoldDB" id="A0A261VMR8"/>
<keyword evidence="24" id="KW-1185">Reference proteome</keyword>
<evidence type="ECO:0000259" key="22">
    <source>
        <dbReference type="PROSITE" id="PS50160"/>
    </source>
</evidence>
<evidence type="ECO:0000313" key="24">
    <source>
        <dbReference type="Proteomes" id="UP000216429"/>
    </source>
</evidence>
<dbReference type="InterPro" id="IPR012310">
    <property type="entry name" value="DNA_ligase_ATP-dep_cent"/>
</dbReference>
<proteinExistence type="predicted"/>
<evidence type="ECO:0000256" key="3">
    <source>
        <dbReference type="ARBA" id="ARBA00022598"/>
    </source>
</evidence>
<organism evidence="23 24">
    <name type="scientific">Bordetella genomosp. 12</name>
    <dbReference type="NCBI Taxonomy" id="463035"/>
    <lineage>
        <taxon>Bacteria</taxon>
        <taxon>Pseudomonadati</taxon>
        <taxon>Pseudomonadota</taxon>
        <taxon>Betaproteobacteria</taxon>
        <taxon>Burkholderiales</taxon>
        <taxon>Alcaligenaceae</taxon>
        <taxon>Bordetella</taxon>
    </lineage>
</organism>
<comment type="catalytic activity">
    <reaction evidence="20">
        <text>ATP + (deoxyribonucleotide)n-3'-hydroxyl + 5'-phospho-(deoxyribonucleotide)m = (deoxyribonucleotide)n+m + AMP + diphosphate.</text>
        <dbReference type="EC" id="6.5.1.1"/>
    </reaction>
</comment>
<dbReference type="GO" id="GO:0046872">
    <property type="term" value="F:metal ion binding"/>
    <property type="evidence" value="ECO:0007669"/>
    <property type="project" value="UniProtKB-KW"/>
</dbReference>
<dbReference type="Pfam" id="PF13298">
    <property type="entry name" value="LigD_N"/>
    <property type="match status" value="1"/>
</dbReference>
<evidence type="ECO:0000256" key="17">
    <source>
        <dbReference type="ARBA" id="ARBA00023211"/>
    </source>
</evidence>
<evidence type="ECO:0000256" key="13">
    <source>
        <dbReference type="ARBA" id="ARBA00022932"/>
    </source>
</evidence>
<dbReference type="InterPro" id="IPR052171">
    <property type="entry name" value="NHEJ_LigD"/>
</dbReference>
<evidence type="ECO:0000256" key="10">
    <source>
        <dbReference type="ARBA" id="ARBA00022801"/>
    </source>
</evidence>
<keyword evidence="15" id="KW-0233">DNA recombination</keyword>
<dbReference type="NCBIfam" id="TIGR02779">
    <property type="entry name" value="NHEJ_ligase_lig"/>
    <property type="match status" value="1"/>
</dbReference>
<evidence type="ECO:0000256" key="7">
    <source>
        <dbReference type="ARBA" id="ARBA00022723"/>
    </source>
</evidence>
<dbReference type="PROSITE" id="PS50160">
    <property type="entry name" value="DNA_LIGASE_A3"/>
    <property type="match status" value="1"/>
</dbReference>
<dbReference type="Gene3D" id="2.40.50.140">
    <property type="entry name" value="Nucleic acid-binding proteins"/>
    <property type="match status" value="1"/>
</dbReference>
<dbReference type="GO" id="GO:0005524">
    <property type="term" value="F:ATP binding"/>
    <property type="evidence" value="ECO:0007669"/>
    <property type="project" value="UniProtKB-KW"/>
</dbReference>
<dbReference type="NCBIfam" id="TIGR02776">
    <property type="entry name" value="NHEJ_ligase_prk"/>
    <property type="match status" value="1"/>
</dbReference>
<evidence type="ECO:0000256" key="14">
    <source>
        <dbReference type="ARBA" id="ARBA00023125"/>
    </source>
</evidence>
<feature type="compositionally biased region" description="Basic and acidic residues" evidence="21">
    <location>
        <begin position="10"/>
        <end position="21"/>
    </location>
</feature>
<dbReference type="CDD" id="cd07906">
    <property type="entry name" value="Adenylation_DNA_ligase_LigD_LigC"/>
    <property type="match status" value="1"/>
</dbReference>
<comment type="cofactor">
    <cofactor evidence="1">
        <name>Mn(2+)</name>
        <dbReference type="ChEBI" id="CHEBI:29035"/>
    </cofactor>
</comment>
<keyword evidence="7" id="KW-0479">Metal-binding</keyword>
<dbReference type="PANTHER" id="PTHR42705">
    <property type="entry name" value="BIFUNCTIONAL NON-HOMOLOGOUS END JOINING PROTEIN LIGD"/>
    <property type="match status" value="1"/>
</dbReference>
<dbReference type="EMBL" id="NEVU01000002">
    <property type="protein sequence ID" value="OZI74782.1"/>
    <property type="molecule type" value="Genomic_DNA"/>
</dbReference>
<dbReference type="SUPFAM" id="SSF56091">
    <property type="entry name" value="DNA ligase/mRNA capping enzyme, catalytic domain"/>
    <property type="match status" value="1"/>
</dbReference>
<keyword evidence="8" id="KW-0547">Nucleotide-binding</keyword>
<evidence type="ECO:0000256" key="16">
    <source>
        <dbReference type="ARBA" id="ARBA00023204"/>
    </source>
</evidence>
<comment type="caution">
    <text evidence="23">The sequence shown here is derived from an EMBL/GenBank/DDBJ whole genome shotgun (WGS) entry which is preliminary data.</text>
</comment>
<keyword evidence="17" id="KW-0464">Manganese</keyword>
<dbReference type="NCBIfam" id="TIGR02778">
    <property type="entry name" value="ligD_pol"/>
    <property type="match status" value="1"/>
</dbReference>
<evidence type="ECO:0000256" key="4">
    <source>
        <dbReference type="ARBA" id="ARBA00022679"/>
    </source>
</evidence>
<evidence type="ECO:0000256" key="5">
    <source>
        <dbReference type="ARBA" id="ARBA00022695"/>
    </source>
</evidence>
<keyword evidence="18" id="KW-0511">Multifunctional enzyme</keyword>
<evidence type="ECO:0000256" key="21">
    <source>
        <dbReference type="SAM" id="MobiDB-lite"/>
    </source>
</evidence>
<dbReference type="InterPro" id="IPR014143">
    <property type="entry name" value="NHEJ_ligase_prk"/>
</dbReference>
<keyword evidence="11" id="KW-0269">Exonuclease</keyword>
<dbReference type="Pfam" id="PF04679">
    <property type="entry name" value="DNA_ligase_A_C"/>
    <property type="match status" value="1"/>
</dbReference>
<dbReference type="Gene3D" id="3.30.1490.70">
    <property type="match status" value="1"/>
</dbReference>
<evidence type="ECO:0000313" key="23">
    <source>
        <dbReference type="EMBL" id="OZI74782.1"/>
    </source>
</evidence>
<keyword evidence="13" id="KW-0239">DNA-directed DNA polymerase</keyword>
<feature type="region of interest" description="Disordered" evidence="21">
    <location>
        <begin position="1"/>
        <end position="21"/>
    </location>
</feature>
<feature type="domain" description="ATP-dependent DNA ligase family profile" evidence="22">
    <location>
        <begin position="273"/>
        <end position="359"/>
    </location>
</feature>
<feature type="region of interest" description="Disordered" evidence="21">
    <location>
        <begin position="153"/>
        <end position="172"/>
    </location>
</feature>